<name>A0ABW3FTR5_9PSEU</name>
<dbReference type="Gene3D" id="3.30.2010.10">
    <property type="entry name" value="Metalloproteases ('zincins'), catalytic domain"/>
    <property type="match status" value="1"/>
</dbReference>
<evidence type="ECO:0000256" key="6">
    <source>
        <dbReference type="RuleBase" id="RU003983"/>
    </source>
</evidence>
<keyword evidence="5 6" id="KW-0482">Metalloprotease</keyword>
<dbReference type="InterPro" id="IPR001915">
    <property type="entry name" value="Peptidase_M48"/>
</dbReference>
<comment type="cofactor">
    <cofactor evidence="6">
        <name>Zn(2+)</name>
        <dbReference type="ChEBI" id="CHEBI:29105"/>
    </cofactor>
    <text evidence="6">Binds 1 zinc ion per subunit.</text>
</comment>
<evidence type="ECO:0000256" key="3">
    <source>
        <dbReference type="ARBA" id="ARBA00022801"/>
    </source>
</evidence>
<keyword evidence="7" id="KW-0812">Transmembrane</keyword>
<accession>A0ABW3FTR5</accession>
<organism evidence="9 10">
    <name type="scientific">Saccharopolyspora rosea</name>
    <dbReference type="NCBI Taxonomy" id="524884"/>
    <lineage>
        <taxon>Bacteria</taxon>
        <taxon>Bacillati</taxon>
        <taxon>Actinomycetota</taxon>
        <taxon>Actinomycetes</taxon>
        <taxon>Pseudonocardiales</taxon>
        <taxon>Pseudonocardiaceae</taxon>
        <taxon>Saccharopolyspora</taxon>
    </lineage>
</organism>
<sequence>MTALIVALAGYVVVAGACGPRLMRGYRRHSPGAALLLWMALISSWVFSVISAGLAAMAQFSGGLGLAGLLHACARAVLAIISVHDLTDVAASLALFGSLFFVLRLGGVAAAHVRATRRRRNAHRREVCTPGRTRLHDGRRITVVEAAEAAAYCVPGRRSAIVLTTGALRKLGPRETAAVIAHEAAHLRGKHHLCVGTAAVLARAFPFVPLLREAPREIARFVEWAADDRAGRSHGRRSVAVALTVMATNSRRPARVPATAMNATGSEVPERVLRLLRPEPRTRSATCRITAALAVPVLAFTAGAAVLLPAATADPTPLCSGAKAPAERSR</sequence>
<evidence type="ECO:0000259" key="8">
    <source>
        <dbReference type="Pfam" id="PF01435"/>
    </source>
</evidence>
<keyword evidence="2" id="KW-0479">Metal-binding</keyword>
<feature type="transmembrane region" description="Helical" evidence="7">
    <location>
        <begin position="64"/>
        <end position="83"/>
    </location>
</feature>
<dbReference type="PANTHER" id="PTHR34978">
    <property type="entry name" value="POSSIBLE SENSOR-TRANSDUCER PROTEIN BLAR"/>
    <property type="match status" value="1"/>
</dbReference>
<evidence type="ECO:0000256" key="7">
    <source>
        <dbReference type="SAM" id="Phobius"/>
    </source>
</evidence>
<dbReference type="CDD" id="cd07326">
    <property type="entry name" value="M56_BlaR1_MecR1_like"/>
    <property type="match status" value="1"/>
</dbReference>
<dbReference type="PANTHER" id="PTHR34978:SF3">
    <property type="entry name" value="SLR0241 PROTEIN"/>
    <property type="match status" value="1"/>
</dbReference>
<keyword evidence="7" id="KW-0472">Membrane</keyword>
<evidence type="ECO:0000256" key="2">
    <source>
        <dbReference type="ARBA" id="ARBA00022723"/>
    </source>
</evidence>
<feature type="transmembrane region" description="Helical" evidence="7">
    <location>
        <begin position="89"/>
        <end position="111"/>
    </location>
</feature>
<dbReference type="EMBL" id="JBHTIW010000008">
    <property type="protein sequence ID" value="MFD0920640.1"/>
    <property type="molecule type" value="Genomic_DNA"/>
</dbReference>
<feature type="transmembrane region" description="Helical" evidence="7">
    <location>
        <begin position="285"/>
        <end position="308"/>
    </location>
</feature>
<dbReference type="InterPro" id="IPR052173">
    <property type="entry name" value="Beta-lactam_resp_regulator"/>
</dbReference>
<feature type="domain" description="Peptidase M48" evidence="8">
    <location>
        <begin position="141"/>
        <end position="194"/>
    </location>
</feature>
<comment type="caution">
    <text evidence="9">The sequence shown here is derived from an EMBL/GenBank/DDBJ whole genome shotgun (WGS) entry which is preliminary data.</text>
</comment>
<dbReference type="RefSeq" id="WP_263253739.1">
    <property type="nucleotide sequence ID" value="NZ_BAABLT010000006.1"/>
</dbReference>
<dbReference type="Pfam" id="PF01435">
    <property type="entry name" value="Peptidase_M48"/>
    <property type="match status" value="1"/>
</dbReference>
<proteinExistence type="inferred from homology"/>
<keyword evidence="7" id="KW-1133">Transmembrane helix</keyword>
<evidence type="ECO:0000256" key="5">
    <source>
        <dbReference type="ARBA" id="ARBA00023049"/>
    </source>
</evidence>
<evidence type="ECO:0000256" key="1">
    <source>
        <dbReference type="ARBA" id="ARBA00022670"/>
    </source>
</evidence>
<feature type="transmembrane region" description="Helical" evidence="7">
    <location>
        <begin position="33"/>
        <end position="57"/>
    </location>
</feature>
<keyword evidence="10" id="KW-1185">Reference proteome</keyword>
<keyword evidence="1 6" id="KW-0645">Protease</keyword>
<evidence type="ECO:0000313" key="10">
    <source>
        <dbReference type="Proteomes" id="UP001597018"/>
    </source>
</evidence>
<keyword evidence="3 6" id="KW-0378">Hydrolase</keyword>
<dbReference type="Proteomes" id="UP001597018">
    <property type="component" value="Unassembled WGS sequence"/>
</dbReference>
<evidence type="ECO:0000313" key="9">
    <source>
        <dbReference type="EMBL" id="MFD0920640.1"/>
    </source>
</evidence>
<keyword evidence="4 6" id="KW-0862">Zinc</keyword>
<gene>
    <name evidence="9" type="ORF">ACFQ16_12875</name>
</gene>
<comment type="similarity">
    <text evidence="6">Belongs to the peptidase M48 family.</text>
</comment>
<evidence type="ECO:0000256" key="4">
    <source>
        <dbReference type="ARBA" id="ARBA00022833"/>
    </source>
</evidence>
<reference evidence="10" key="1">
    <citation type="journal article" date="2019" name="Int. J. Syst. Evol. Microbiol.">
        <title>The Global Catalogue of Microorganisms (GCM) 10K type strain sequencing project: providing services to taxonomists for standard genome sequencing and annotation.</title>
        <authorList>
            <consortium name="The Broad Institute Genomics Platform"/>
            <consortium name="The Broad Institute Genome Sequencing Center for Infectious Disease"/>
            <person name="Wu L."/>
            <person name="Ma J."/>
        </authorList>
    </citation>
    <scope>NUCLEOTIDE SEQUENCE [LARGE SCALE GENOMIC DNA]</scope>
    <source>
        <strain evidence="10">CCUG 56401</strain>
    </source>
</reference>
<protein>
    <submittedName>
        <fullName evidence="9">M56 family metallopeptidase</fullName>
    </submittedName>
</protein>